<keyword evidence="6" id="KW-1185">Reference proteome</keyword>
<accession>A0A6C2U2R5</accession>
<dbReference type="Proteomes" id="UP000366872">
    <property type="component" value="Unassembled WGS sequence"/>
</dbReference>
<keyword evidence="3" id="KW-0804">Transcription</keyword>
<evidence type="ECO:0000259" key="4">
    <source>
        <dbReference type="PROSITE" id="PS01124"/>
    </source>
</evidence>
<dbReference type="PANTHER" id="PTHR30146:SF24">
    <property type="entry name" value="XYLOSE OPERON REGULATORY PROTEIN"/>
    <property type="match status" value="1"/>
</dbReference>
<reference evidence="5 6" key="1">
    <citation type="submission" date="2019-04" db="EMBL/GenBank/DDBJ databases">
        <authorList>
            <person name="Van Vliet M D."/>
        </authorList>
    </citation>
    <scope>NUCLEOTIDE SEQUENCE [LARGE SCALE GENOMIC DNA]</scope>
    <source>
        <strain evidence="5 6">F1</strain>
    </source>
</reference>
<dbReference type="Gene3D" id="1.10.10.60">
    <property type="entry name" value="Homeodomain-like"/>
    <property type="match status" value="1"/>
</dbReference>
<dbReference type="InterPro" id="IPR018060">
    <property type="entry name" value="HTH_AraC"/>
</dbReference>
<dbReference type="GO" id="GO:0000976">
    <property type="term" value="F:transcription cis-regulatory region binding"/>
    <property type="evidence" value="ECO:0007669"/>
    <property type="project" value="TreeGrafter"/>
</dbReference>
<dbReference type="Pfam" id="PF13377">
    <property type="entry name" value="Peripla_BP_3"/>
    <property type="match status" value="1"/>
</dbReference>
<dbReference type="EMBL" id="CAAHFG010000001">
    <property type="protein sequence ID" value="VGO14193.1"/>
    <property type="molecule type" value="Genomic_DNA"/>
</dbReference>
<dbReference type="SMART" id="SM00342">
    <property type="entry name" value="HTH_ARAC"/>
    <property type="match status" value="1"/>
</dbReference>
<sequence>MQYKRVALAIVAHEYAHGREKIKGIIDYYRKHSAWEIHRNELAQPYVMPESLVGWDGDGVIGEIYTGTDAANLGSLKIPLVNTSSNDAAREFPTVGVDNHAIGQMAAEHLVECKLDRFAFVGLTGLCHVRERYEGFSQILEKNGGNCTLVQYQPEVVRGEHVSEELVSPERLMDALRDLELPVGIMTSSDRVGFAVLEACRRLGLRSPEDVALIGVDNDEMYCNLAYSSMTSIAPNARAVGFKAAAMLDKLMNGEELARSRILIPPKRIIFRNSTDMTRSEYPEVARALRFIRNHANEFIDVTNVLDVVPVSRRWLEMKFKDEVGHGIYQEIRRVHVERARELLLTTDWPVSRVAKESGFNNTERFEFAFQKLLEMSATEFRRQQAQG</sequence>
<dbReference type="PROSITE" id="PS01124">
    <property type="entry name" value="HTH_ARAC_FAMILY_2"/>
    <property type="match status" value="1"/>
</dbReference>
<evidence type="ECO:0000313" key="6">
    <source>
        <dbReference type="Proteomes" id="UP000366872"/>
    </source>
</evidence>
<dbReference type="Pfam" id="PF12833">
    <property type="entry name" value="HTH_18"/>
    <property type="match status" value="1"/>
</dbReference>
<dbReference type="InterPro" id="IPR009057">
    <property type="entry name" value="Homeodomain-like_sf"/>
</dbReference>
<keyword evidence="1" id="KW-0805">Transcription regulation</keyword>
<organism evidence="5 6">
    <name type="scientific">Pontiella desulfatans</name>
    <dbReference type="NCBI Taxonomy" id="2750659"/>
    <lineage>
        <taxon>Bacteria</taxon>
        <taxon>Pseudomonadati</taxon>
        <taxon>Kiritimatiellota</taxon>
        <taxon>Kiritimatiellia</taxon>
        <taxon>Kiritimatiellales</taxon>
        <taxon>Pontiellaceae</taxon>
        <taxon>Pontiella</taxon>
    </lineage>
</organism>
<evidence type="ECO:0000313" key="5">
    <source>
        <dbReference type="EMBL" id="VGO14193.1"/>
    </source>
</evidence>
<dbReference type="AlphaFoldDB" id="A0A6C2U2R5"/>
<dbReference type="InterPro" id="IPR046335">
    <property type="entry name" value="LacI/GalR-like_sensor"/>
</dbReference>
<name>A0A6C2U2R5_PONDE</name>
<feature type="domain" description="HTH araC/xylS-type" evidence="4">
    <location>
        <begin position="286"/>
        <end position="384"/>
    </location>
</feature>
<dbReference type="PANTHER" id="PTHR30146">
    <property type="entry name" value="LACI-RELATED TRANSCRIPTIONAL REPRESSOR"/>
    <property type="match status" value="1"/>
</dbReference>
<dbReference type="SUPFAM" id="SSF46689">
    <property type="entry name" value="Homeodomain-like"/>
    <property type="match status" value="1"/>
</dbReference>
<dbReference type="CDD" id="cd01543">
    <property type="entry name" value="PBP1_XylR"/>
    <property type="match status" value="1"/>
</dbReference>
<dbReference type="Gene3D" id="3.40.50.2300">
    <property type="match status" value="2"/>
</dbReference>
<gene>
    <name evidence="5" type="primary">xylR_6</name>
    <name evidence="5" type="ORF">PDESU_02752</name>
</gene>
<dbReference type="GO" id="GO:0003700">
    <property type="term" value="F:DNA-binding transcription factor activity"/>
    <property type="evidence" value="ECO:0007669"/>
    <property type="project" value="InterPro"/>
</dbReference>
<dbReference type="SUPFAM" id="SSF53822">
    <property type="entry name" value="Periplasmic binding protein-like I"/>
    <property type="match status" value="1"/>
</dbReference>
<dbReference type="InterPro" id="IPR028082">
    <property type="entry name" value="Peripla_BP_I"/>
</dbReference>
<protein>
    <submittedName>
        <fullName evidence="5">Xylose operon regulatory protein</fullName>
    </submittedName>
</protein>
<keyword evidence="2" id="KW-0238">DNA-binding</keyword>
<evidence type="ECO:0000256" key="2">
    <source>
        <dbReference type="ARBA" id="ARBA00023125"/>
    </source>
</evidence>
<evidence type="ECO:0000256" key="3">
    <source>
        <dbReference type="ARBA" id="ARBA00023163"/>
    </source>
</evidence>
<evidence type="ECO:0000256" key="1">
    <source>
        <dbReference type="ARBA" id="ARBA00023015"/>
    </source>
</evidence>
<proteinExistence type="predicted"/>